<gene>
    <name evidence="2" type="ordered locus">RHA1_ro07018</name>
</gene>
<name>Q0S102_RHOJR</name>
<protein>
    <submittedName>
        <fullName evidence="2">Uncharacterized protein</fullName>
    </submittedName>
</protein>
<dbReference type="EMBL" id="CP000431">
    <property type="protein sequence ID" value="ABG98784.1"/>
    <property type="molecule type" value="Genomic_DNA"/>
</dbReference>
<feature type="region of interest" description="Disordered" evidence="1">
    <location>
        <begin position="1"/>
        <end position="25"/>
    </location>
</feature>
<dbReference type="KEGG" id="rha:RHA1_ro07018"/>
<evidence type="ECO:0000256" key="1">
    <source>
        <dbReference type="SAM" id="MobiDB-lite"/>
    </source>
</evidence>
<proteinExistence type="predicted"/>
<organism evidence="2 3">
    <name type="scientific">Rhodococcus jostii (strain RHA1)</name>
    <dbReference type="NCBI Taxonomy" id="101510"/>
    <lineage>
        <taxon>Bacteria</taxon>
        <taxon>Bacillati</taxon>
        <taxon>Actinomycetota</taxon>
        <taxon>Actinomycetes</taxon>
        <taxon>Mycobacteriales</taxon>
        <taxon>Nocardiaceae</taxon>
        <taxon>Rhodococcus</taxon>
    </lineage>
</organism>
<dbReference type="AlphaFoldDB" id="Q0S102"/>
<dbReference type="HOGENOM" id="CLU_2481235_0_0_11"/>
<accession>Q0S102</accession>
<evidence type="ECO:0000313" key="2">
    <source>
        <dbReference type="EMBL" id="ABG98784.1"/>
    </source>
</evidence>
<dbReference type="Proteomes" id="UP000008710">
    <property type="component" value="Chromosome"/>
</dbReference>
<sequence length="87" mass="9277">MNSREPGRISRHVRSTERSSRIRPSFSCRSVSQAVTGGISVVPERVPPMPAAGVRAVGVRGAVLGTGIGDIHHHTRRVDLVEGKGRA</sequence>
<evidence type="ECO:0000313" key="3">
    <source>
        <dbReference type="Proteomes" id="UP000008710"/>
    </source>
</evidence>
<feature type="compositionally biased region" description="Basic and acidic residues" evidence="1">
    <location>
        <begin position="1"/>
        <end position="20"/>
    </location>
</feature>
<reference evidence="3" key="1">
    <citation type="journal article" date="2006" name="Proc. Natl. Acad. Sci. U.S.A.">
        <title>The complete genome of Rhodococcus sp. RHA1 provides insights into a catabolic powerhouse.</title>
        <authorList>
            <person name="McLeod M.P."/>
            <person name="Warren R.L."/>
            <person name="Hsiao W.W.L."/>
            <person name="Araki N."/>
            <person name="Myhre M."/>
            <person name="Fernandes C."/>
            <person name="Miyazawa D."/>
            <person name="Wong W."/>
            <person name="Lillquist A.L."/>
            <person name="Wang D."/>
            <person name="Dosanjh M."/>
            <person name="Hara H."/>
            <person name="Petrescu A."/>
            <person name="Morin R.D."/>
            <person name="Yang G."/>
            <person name="Stott J.M."/>
            <person name="Schein J.E."/>
            <person name="Shin H."/>
            <person name="Smailus D."/>
            <person name="Siddiqui A.S."/>
            <person name="Marra M.A."/>
            <person name="Jones S.J.M."/>
            <person name="Holt R."/>
            <person name="Brinkman F.S.L."/>
            <person name="Miyauchi K."/>
            <person name="Fukuda M."/>
            <person name="Davies J.E."/>
            <person name="Mohn W.W."/>
            <person name="Eltis L.D."/>
        </authorList>
    </citation>
    <scope>NUCLEOTIDE SEQUENCE [LARGE SCALE GENOMIC DNA]</scope>
    <source>
        <strain evidence="3">RHA1</strain>
    </source>
</reference>